<evidence type="ECO:0000313" key="12">
    <source>
        <dbReference type="Proteomes" id="UP001521184"/>
    </source>
</evidence>
<dbReference type="Gene3D" id="3.30.460.20">
    <property type="entry name" value="CorA soluble domain-like"/>
    <property type="match status" value="1"/>
</dbReference>
<dbReference type="Pfam" id="PF01544">
    <property type="entry name" value="CorA"/>
    <property type="match status" value="1"/>
</dbReference>
<evidence type="ECO:0000256" key="10">
    <source>
        <dbReference type="SAM" id="Phobius"/>
    </source>
</evidence>
<comment type="caution">
    <text evidence="11">The sequence shown here is derived from an EMBL/GenBank/DDBJ whole genome shotgun (WGS) entry which is preliminary data.</text>
</comment>
<name>A0ABR3TVY1_9PEZI</name>
<evidence type="ECO:0000256" key="3">
    <source>
        <dbReference type="ARBA" id="ARBA00009765"/>
    </source>
</evidence>
<comment type="subcellular location">
    <subcellularLocation>
        <location evidence="1">Cell membrane</location>
        <topology evidence="1">Multi-pass membrane protein</topology>
    </subcellularLocation>
</comment>
<dbReference type="SUPFAM" id="SSF143865">
    <property type="entry name" value="CorA soluble domain-like"/>
    <property type="match status" value="1"/>
</dbReference>
<dbReference type="PANTHER" id="PTHR46494:SF1">
    <property type="entry name" value="CORA FAMILY METAL ION TRANSPORTER (EUROFUNG)"/>
    <property type="match status" value="1"/>
</dbReference>
<comment type="similarity">
    <text evidence="2">Belongs to the OBAP family.</text>
</comment>
<keyword evidence="6 10" id="KW-0812">Transmembrane</keyword>
<evidence type="ECO:0000256" key="4">
    <source>
        <dbReference type="ARBA" id="ARBA00022448"/>
    </source>
</evidence>
<keyword evidence="8 10" id="KW-0472">Membrane</keyword>
<gene>
    <name evidence="11" type="ORF">SLS58_003408</name>
</gene>
<dbReference type="Pfam" id="PF06884">
    <property type="entry name" value="DUF1264"/>
    <property type="match status" value="1"/>
</dbReference>
<feature type="compositionally biased region" description="Basic residues" evidence="9">
    <location>
        <begin position="248"/>
        <end position="257"/>
    </location>
</feature>
<keyword evidence="4" id="KW-0813">Transport</keyword>
<dbReference type="InterPro" id="IPR045861">
    <property type="entry name" value="CorA_cytoplasmic_dom"/>
</dbReference>
<sequence length="873" mass="99432">MAEPTVRDFYTPPAAPAAGGTSPNPDSLNTSSPYDVEAQRPPHSPRTSRGRRESAASATGTDADASARYSLDSSTVAQRRPVRSNTVKHYRNSPTRPVWEEEPGAEPGIDTAKTEADRRHAHLREDCTITVVDFSDEYMEKHTLDNDSLDEFLERPREEWATCRWISVNGLSWDVIKVLGNHKNLHRLAIEDLMNTRGRTKADWYSDHAFFLMTLQKLVQTGSSSDSSSDSDSETENAVRQEKENRKWFKRLSKRRRASDDGHSLQTINRKGGYTLERKDSYLSPSAMAKEKPKHKFRTLQRYRGGPNIERTEYMERHSALSDKHLAVSVEQVSMFLTSDNTCICFFEHSAEDVEKPILTRLEAPDTILRRSADASMMIQALIDTIIDLAIPVTAAYEDTISDLELDVLTEPSIGHSKALYIMTTELSVLRNRIQPIMGLINALRDHKKEPISTHHVGKPARSTASVTISALAHTYLGDAEDHCIMICQAIDEMRKSADDMIDLIFNIMSTYQNESMRQLTAVTIFFLPLTFLTGYFGQNFEQFSAIKNSDRFFWYIAIPVMFATSIGMMREMIVRWFQKKFQRRQISKSRKKRGVKKPQLETWKAGGMPKPRRQDTVWREPTIAQLDSAKRIENLRSVRINMEHMPVTNKAAGEPLTTKSHVLETGATLTQDFRPVKNICAHLNAFHVYANDTSRFVEANHYCSHLNEDVRQCILYDSPEPNARLIGIEYMITPKLYATLEPEERRYWHSHVFEVKSGMLIMPQPSVVVPEAAWQKAECSEMEDVVELYGKVFHLWQTDRGDKIPLGEPQLMTSFTAPGQFDFESAVGDRDRRFGSDYKKKQEARSYIKEPELHPDADWTWKKGAGASAGST</sequence>
<comment type="similarity">
    <text evidence="3">Belongs to the CorA metal ion transporter (MIT) (TC 1.A.35) family.</text>
</comment>
<feature type="region of interest" description="Disordered" evidence="9">
    <location>
        <begin position="222"/>
        <end position="270"/>
    </location>
</feature>
<organism evidence="11 12">
    <name type="scientific">Diplodia intermedia</name>
    <dbReference type="NCBI Taxonomy" id="856260"/>
    <lineage>
        <taxon>Eukaryota</taxon>
        <taxon>Fungi</taxon>
        <taxon>Dikarya</taxon>
        <taxon>Ascomycota</taxon>
        <taxon>Pezizomycotina</taxon>
        <taxon>Dothideomycetes</taxon>
        <taxon>Dothideomycetes incertae sedis</taxon>
        <taxon>Botryosphaeriales</taxon>
        <taxon>Botryosphaeriaceae</taxon>
        <taxon>Diplodia</taxon>
    </lineage>
</organism>
<evidence type="ECO:0000256" key="1">
    <source>
        <dbReference type="ARBA" id="ARBA00004651"/>
    </source>
</evidence>
<dbReference type="Gene3D" id="1.20.58.340">
    <property type="entry name" value="Magnesium transport protein CorA, transmembrane region"/>
    <property type="match status" value="2"/>
</dbReference>
<evidence type="ECO:0000256" key="7">
    <source>
        <dbReference type="ARBA" id="ARBA00022989"/>
    </source>
</evidence>
<proteinExistence type="inferred from homology"/>
<dbReference type="EMBL" id="JAKEKT020000017">
    <property type="protein sequence ID" value="KAL1645988.1"/>
    <property type="molecule type" value="Genomic_DNA"/>
</dbReference>
<evidence type="ECO:0000256" key="6">
    <source>
        <dbReference type="ARBA" id="ARBA00022692"/>
    </source>
</evidence>
<feature type="compositionally biased region" description="Polar residues" evidence="9">
    <location>
        <begin position="21"/>
        <end position="33"/>
    </location>
</feature>
<feature type="compositionally biased region" description="Basic and acidic residues" evidence="9">
    <location>
        <begin position="237"/>
        <end position="247"/>
    </location>
</feature>
<feature type="transmembrane region" description="Helical" evidence="10">
    <location>
        <begin position="553"/>
        <end position="574"/>
    </location>
</feature>
<dbReference type="SUPFAM" id="SSF144083">
    <property type="entry name" value="Magnesium transport protein CorA, transmembrane region"/>
    <property type="match status" value="1"/>
</dbReference>
<evidence type="ECO:0000256" key="5">
    <source>
        <dbReference type="ARBA" id="ARBA00022475"/>
    </source>
</evidence>
<evidence type="ECO:0000256" key="2">
    <source>
        <dbReference type="ARBA" id="ARBA00009740"/>
    </source>
</evidence>
<feature type="compositionally biased region" description="Basic residues" evidence="9">
    <location>
        <begin position="80"/>
        <end position="91"/>
    </location>
</feature>
<feature type="transmembrane region" description="Helical" evidence="10">
    <location>
        <begin position="520"/>
        <end position="538"/>
    </location>
</feature>
<keyword evidence="5" id="KW-1003">Cell membrane</keyword>
<evidence type="ECO:0000313" key="11">
    <source>
        <dbReference type="EMBL" id="KAL1645988.1"/>
    </source>
</evidence>
<evidence type="ECO:0000256" key="8">
    <source>
        <dbReference type="ARBA" id="ARBA00023136"/>
    </source>
</evidence>
<dbReference type="PANTHER" id="PTHR46494">
    <property type="entry name" value="CORA FAMILY METAL ION TRANSPORTER (EUROFUNG)"/>
    <property type="match status" value="1"/>
</dbReference>
<dbReference type="InterPro" id="IPR045863">
    <property type="entry name" value="CorA_TM1_TM2"/>
</dbReference>
<keyword evidence="7 10" id="KW-1133">Transmembrane helix</keyword>
<reference evidence="11 12" key="1">
    <citation type="journal article" date="2023" name="Plant Dis.">
        <title>First Report of Diplodia intermedia Causing Canker and Dieback Diseases on Apple Trees in Canada.</title>
        <authorList>
            <person name="Ellouze W."/>
            <person name="Ilyukhin E."/>
            <person name="Sulman M."/>
            <person name="Ali S."/>
        </authorList>
    </citation>
    <scope>NUCLEOTIDE SEQUENCE [LARGE SCALE GENOMIC DNA]</scope>
    <source>
        <strain evidence="11 12">M45-28</strain>
    </source>
</reference>
<keyword evidence="12" id="KW-1185">Reference proteome</keyword>
<feature type="region of interest" description="Disordered" evidence="9">
    <location>
        <begin position="1"/>
        <end position="110"/>
    </location>
</feature>
<protein>
    <submittedName>
        <fullName evidence="11">Uncharacterized protein</fullName>
    </submittedName>
</protein>
<dbReference type="InterPro" id="IPR002523">
    <property type="entry name" value="MgTranspt_CorA/ZnTranspt_ZntB"/>
</dbReference>
<feature type="compositionally biased region" description="Low complexity" evidence="9">
    <location>
        <begin position="55"/>
        <end position="67"/>
    </location>
</feature>
<accession>A0ABR3TVY1</accession>
<evidence type="ECO:0000256" key="9">
    <source>
        <dbReference type="SAM" id="MobiDB-lite"/>
    </source>
</evidence>
<dbReference type="Proteomes" id="UP001521184">
    <property type="component" value="Unassembled WGS sequence"/>
</dbReference>
<dbReference type="InterPro" id="IPR010686">
    <property type="entry name" value="OBAP-like"/>
</dbReference>